<feature type="domain" description="VOC" evidence="1">
    <location>
        <begin position="15"/>
        <end position="156"/>
    </location>
</feature>
<dbReference type="RefSeq" id="WP_148353592.1">
    <property type="nucleotide sequence ID" value="NZ_JBHSBF010000006.1"/>
</dbReference>
<dbReference type="InterPro" id="IPR029068">
    <property type="entry name" value="Glyas_Bleomycin-R_OHBP_Dase"/>
</dbReference>
<evidence type="ECO:0000313" key="2">
    <source>
        <dbReference type="EMBL" id="TYC10339.1"/>
    </source>
</evidence>
<dbReference type="Gene3D" id="3.10.180.10">
    <property type="entry name" value="2,3-Dihydroxybiphenyl 1,2-Dioxygenase, domain 1"/>
    <property type="match status" value="1"/>
</dbReference>
<reference evidence="2 3" key="1">
    <citation type="submission" date="2019-08" db="EMBL/GenBank/DDBJ databases">
        <title>Actinomadura sp. nov. CYP1-5 isolated from mountain soil.</title>
        <authorList>
            <person name="Songsumanus A."/>
            <person name="Kuncharoen N."/>
            <person name="Kudo T."/>
            <person name="Yuki M."/>
            <person name="Igarashi Y."/>
            <person name="Tanasupawat S."/>
        </authorList>
    </citation>
    <scope>NUCLEOTIDE SEQUENCE [LARGE SCALE GENOMIC DNA]</scope>
    <source>
        <strain evidence="2 3">GKU157</strain>
    </source>
</reference>
<dbReference type="Pfam" id="PF00903">
    <property type="entry name" value="Glyoxalase"/>
    <property type="match status" value="1"/>
</dbReference>
<dbReference type="CDD" id="cd06587">
    <property type="entry name" value="VOC"/>
    <property type="match status" value="1"/>
</dbReference>
<dbReference type="EMBL" id="VSFF01000012">
    <property type="protein sequence ID" value="TYC10339.1"/>
    <property type="molecule type" value="Genomic_DNA"/>
</dbReference>
<dbReference type="InterPro" id="IPR037523">
    <property type="entry name" value="VOC_core"/>
</dbReference>
<dbReference type="PROSITE" id="PS51819">
    <property type="entry name" value="VOC"/>
    <property type="match status" value="1"/>
</dbReference>
<protein>
    <submittedName>
        <fullName evidence="2">VOC family protein</fullName>
    </submittedName>
</protein>
<dbReference type="OrthoDB" id="3628684at2"/>
<dbReference type="SUPFAM" id="SSF54593">
    <property type="entry name" value="Glyoxalase/Bleomycin resistance protein/Dihydroxybiphenyl dioxygenase"/>
    <property type="match status" value="1"/>
</dbReference>
<organism evidence="2 3">
    <name type="scientific">Actinomadura syzygii</name>
    <dbReference type="NCBI Taxonomy" id="1427538"/>
    <lineage>
        <taxon>Bacteria</taxon>
        <taxon>Bacillati</taxon>
        <taxon>Actinomycetota</taxon>
        <taxon>Actinomycetes</taxon>
        <taxon>Streptosporangiales</taxon>
        <taxon>Thermomonosporaceae</taxon>
        <taxon>Actinomadura</taxon>
    </lineage>
</organism>
<keyword evidence="3" id="KW-1185">Reference proteome</keyword>
<dbReference type="AlphaFoldDB" id="A0A5D0TZM5"/>
<dbReference type="InterPro" id="IPR004360">
    <property type="entry name" value="Glyas_Fos-R_dOase_dom"/>
</dbReference>
<sequence>MSNQKAHPFPEPLPVFHHIAVQTNDLENSQKWYEAFFGARPTFTQEIFSDLTNGRLPGIRRLVEMTVGTVRIHLFEREGRPAPAPGESVTQYQHLCLAVSDPQDLVTIRRHWIDLFESGRFDFAVKDPPSPIVVDDGVSSFYTFDVNGLEFEFTHVPRAA</sequence>
<gene>
    <name evidence="2" type="ORF">FXF65_30945</name>
</gene>
<comment type="caution">
    <text evidence="2">The sequence shown here is derived from an EMBL/GenBank/DDBJ whole genome shotgun (WGS) entry which is preliminary data.</text>
</comment>
<evidence type="ECO:0000313" key="3">
    <source>
        <dbReference type="Proteomes" id="UP000322634"/>
    </source>
</evidence>
<evidence type="ECO:0000259" key="1">
    <source>
        <dbReference type="PROSITE" id="PS51819"/>
    </source>
</evidence>
<proteinExistence type="predicted"/>
<accession>A0A5D0TZM5</accession>
<name>A0A5D0TZM5_9ACTN</name>
<dbReference type="Proteomes" id="UP000322634">
    <property type="component" value="Unassembled WGS sequence"/>
</dbReference>